<dbReference type="Gene3D" id="1.10.510.10">
    <property type="entry name" value="Transferase(Phosphotransferase) domain 1"/>
    <property type="match status" value="1"/>
</dbReference>
<dbReference type="InterPro" id="IPR011009">
    <property type="entry name" value="Kinase-like_dom_sf"/>
</dbReference>
<dbReference type="Pfam" id="PF07714">
    <property type="entry name" value="PK_Tyr_Ser-Thr"/>
    <property type="match status" value="1"/>
</dbReference>
<gene>
    <name evidence="2" type="ORF">BLNAU_9327</name>
</gene>
<dbReference type="SUPFAM" id="SSF56112">
    <property type="entry name" value="Protein kinase-like (PK-like)"/>
    <property type="match status" value="1"/>
</dbReference>
<dbReference type="InterPro" id="IPR001245">
    <property type="entry name" value="Ser-Thr/Tyr_kinase_cat_dom"/>
</dbReference>
<evidence type="ECO:0000313" key="3">
    <source>
        <dbReference type="Proteomes" id="UP001281761"/>
    </source>
</evidence>
<feature type="domain" description="Serine-threonine/tyrosine-protein kinase catalytic" evidence="1">
    <location>
        <begin position="148"/>
        <end position="219"/>
    </location>
</feature>
<name>A0ABQ9XVX5_9EUKA</name>
<comment type="caution">
    <text evidence="2">The sequence shown here is derived from an EMBL/GenBank/DDBJ whole genome shotgun (WGS) entry which is preliminary data.</text>
</comment>
<protein>
    <recommendedName>
        <fullName evidence="1">Serine-threonine/tyrosine-protein kinase catalytic domain-containing protein</fullName>
    </recommendedName>
</protein>
<reference evidence="2 3" key="1">
    <citation type="journal article" date="2022" name="bioRxiv">
        <title>Genomics of Preaxostyla Flagellates Illuminates Evolutionary Transitions and the Path Towards Mitochondrial Loss.</title>
        <authorList>
            <person name="Novak L.V.F."/>
            <person name="Treitli S.C."/>
            <person name="Pyrih J."/>
            <person name="Halakuc P."/>
            <person name="Pipaliya S.V."/>
            <person name="Vacek V."/>
            <person name="Brzon O."/>
            <person name="Soukal P."/>
            <person name="Eme L."/>
            <person name="Dacks J.B."/>
            <person name="Karnkowska A."/>
            <person name="Elias M."/>
            <person name="Hampl V."/>
        </authorList>
    </citation>
    <scope>NUCLEOTIDE SEQUENCE [LARGE SCALE GENOMIC DNA]</scope>
    <source>
        <strain evidence="2">NAU3</strain>
        <tissue evidence="2">Gut</tissue>
    </source>
</reference>
<keyword evidence="3" id="KW-1185">Reference proteome</keyword>
<dbReference type="EMBL" id="JARBJD010000064">
    <property type="protein sequence ID" value="KAK2955637.1"/>
    <property type="molecule type" value="Genomic_DNA"/>
</dbReference>
<dbReference type="Proteomes" id="UP001281761">
    <property type="component" value="Unassembled WGS sequence"/>
</dbReference>
<proteinExistence type="predicted"/>
<organism evidence="2 3">
    <name type="scientific">Blattamonas nauphoetae</name>
    <dbReference type="NCBI Taxonomy" id="2049346"/>
    <lineage>
        <taxon>Eukaryota</taxon>
        <taxon>Metamonada</taxon>
        <taxon>Preaxostyla</taxon>
        <taxon>Oxymonadida</taxon>
        <taxon>Blattamonas</taxon>
    </lineage>
</organism>
<accession>A0ABQ9XVX5</accession>
<sequence length="220" mass="24282">MRIEARSFEGESGEDPIQTLVIPVPPGRTAVLIVGEDQFGQPKIEDGFVNSHDTLFNRLHGREQTPGLNIHRTQLDVAKAVAKLLSLRPSALALQKLNPHWVLFSPSNSICFKLNDDTPSQAPTTIPTQSVEQKETQEENRCHGIDEQKVTVFRLGLILWEITTGQIPFSETDAVNAQRQFGIGNVPGMESLEPAELVTLLLECLDLNPLSRPSLESVVT</sequence>
<evidence type="ECO:0000259" key="1">
    <source>
        <dbReference type="Pfam" id="PF07714"/>
    </source>
</evidence>
<evidence type="ECO:0000313" key="2">
    <source>
        <dbReference type="EMBL" id="KAK2955637.1"/>
    </source>
</evidence>